<dbReference type="RefSeq" id="WP_073084997.1">
    <property type="nucleotide sequence ID" value="NZ_FRBL01000008.1"/>
</dbReference>
<protein>
    <recommendedName>
        <fullName evidence="5">RNA polymerase sigma factor SigZ</fullName>
    </recommendedName>
</protein>
<dbReference type="InterPro" id="IPR036388">
    <property type="entry name" value="WH-like_DNA-bd_sf"/>
</dbReference>
<evidence type="ECO:0000256" key="1">
    <source>
        <dbReference type="ARBA" id="ARBA00010641"/>
    </source>
</evidence>
<dbReference type="InterPro" id="IPR014304">
    <property type="entry name" value="RNA_pol_sigma-Z"/>
</dbReference>
<dbReference type="GO" id="GO:0006352">
    <property type="term" value="P:DNA-templated transcription initiation"/>
    <property type="evidence" value="ECO:0007669"/>
    <property type="project" value="InterPro"/>
</dbReference>
<keyword evidence="2" id="KW-0805">Transcription regulation</keyword>
<evidence type="ECO:0000259" key="6">
    <source>
        <dbReference type="Pfam" id="PF04542"/>
    </source>
</evidence>
<dbReference type="PANTHER" id="PTHR43133:SF62">
    <property type="entry name" value="RNA POLYMERASE SIGMA FACTOR SIGZ"/>
    <property type="match status" value="1"/>
</dbReference>
<dbReference type="Pfam" id="PF04542">
    <property type="entry name" value="Sigma70_r2"/>
    <property type="match status" value="1"/>
</dbReference>
<dbReference type="GO" id="GO:0016987">
    <property type="term" value="F:sigma factor activity"/>
    <property type="evidence" value="ECO:0007669"/>
    <property type="project" value="UniProtKB-KW"/>
</dbReference>
<evidence type="ECO:0000256" key="3">
    <source>
        <dbReference type="ARBA" id="ARBA00023082"/>
    </source>
</evidence>
<dbReference type="OrthoDB" id="9795666at2"/>
<dbReference type="Pfam" id="PF08281">
    <property type="entry name" value="Sigma70_r4_2"/>
    <property type="match status" value="1"/>
</dbReference>
<keyword evidence="3" id="KW-0731">Sigma factor</keyword>
<name>A0A1M7IXJ2_9BACT</name>
<feature type="domain" description="RNA polymerase sigma-70 region 2" evidence="6">
    <location>
        <begin position="9"/>
        <end position="74"/>
    </location>
</feature>
<dbReference type="InterPro" id="IPR013324">
    <property type="entry name" value="RNA_pol_sigma_r3/r4-like"/>
</dbReference>
<dbReference type="STRING" id="1419482.SAMN05444266_108135"/>
<dbReference type="SUPFAM" id="SSF88659">
    <property type="entry name" value="Sigma3 and sigma4 domains of RNA polymerase sigma factors"/>
    <property type="match status" value="1"/>
</dbReference>
<dbReference type="InterPro" id="IPR039425">
    <property type="entry name" value="RNA_pol_sigma-70-like"/>
</dbReference>
<dbReference type="InterPro" id="IPR007627">
    <property type="entry name" value="RNA_pol_sigma70_r2"/>
</dbReference>
<dbReference type="EMBL" id="FRBL01000008">
    <property type="protein sequence ID" value="SHM45418.1"/>
    <property type="molecule type" value="Genomic_DNA"/>
</dbReference>
<dbReference type="Proteomes" id="UP000184420">
    <property type="component" value="Unassembled WGS sequence"/>
</dbReference>
<dbReference type="AlphaFoldDB" id="A0A1M7IXJ2"/>
<dbReference type="Gene3D" id="1.10.1740.10">
    <property type="match status" value="1"/>
</dbReference>
<evidence type="ECO:0000313" key="8">
    <source>
        <dbReference type="EMBL" id="SHM45418.1"/>
    </source>
</evidence>
<sequence>MQTPASNIWEQFSRELEQFICKQMGYDADCQDLLQELFLKIYINMPKVKAAGNIRAYLYRMARNAIMDHHRCNRQATTTQFPELADEQKHSQVEYVLADCLRPMIDTLPEIYRQALIITEIQGHTQKQYAEMSGISLSGAKSRVQRARELLKALILKCCQYEFDKYGNILSCCNNAVPTKMSC</sequence>
<evidence type="ECO:0000259" key="7">
    <source>
        <dbReference type="Pfam" id="PF08281"/>
    </source>
</evidence>
<accession>A0A1M7IXJ2</accession>
<dbReference type="InterPro" id="IPR014284">
    <property type="entry name" value="RNA_pol_sigma-70_dom"/>
</dbReference>
<dbReference type="SUPFAM" id="SSF88946">
    <property type="entry name" value="Sigma2 domain of RNA polymerase sigma factors"/>
    <property type="match status" value="1"/>
</dbReference>
<feature type="domain" description="RNA polymerase sigma factor 70 region 4 type 2" evidence="7">
    <location>
        <begin position="100"/>
        <end position="151"/>
    </location>
</feature>
<dbReference type="CDD" id="cd06171">
    <property type="entry name" value="Sigma70_r4"/>
    <property type="match status" value="1"/>
</dbReference>
<dbReference type="InterPro" id="IPR013249">
    <property type="entry name" value="RNA_pol_sigma70_r4_t2"/>
</dbReference>
<proteinExistence type="inferred from homology"/>
<dbReference type="NCBIfam" id="TIGR02937">
    <property type="entry name" value="sigma70-ECF"/>
    <property type="match status" value="1"/>
</dbReference>
<evidence type="ECO:0000313" key="9">
    <source>
        <dbReference type="Proteomes" id="UP000184420"/>
    </source>
</evidence>
<evidence type="ECO:0000256" key="5">
    <source>
        <dbReference type="NCBIfam" id="TIGR02959"/>
    </source>
</evidence>
<comment type="similarity">
    <text evidence="1">Belongs to the sigma-70 factor family. ECF subfamily.</text>
</comment>
<evidence type="ECO:0000256" key="2">
    <source>
        <dbReference type="ARBA" id="ARBA00023015"/>
    </source>
</evidence>
<organism evidence="8 9">
    <name type="scientific">Chitinophaga jiangningensis</name>
    <dbReference type="NCBI Taxonomy" id="1419482"/>
    <lineage>
        <taxon>Bacteria</taxon>
        <taxon>Pseudomonadati</taxon>
        <taxon>Bacteroidota</taxon>
        <taxon>Chitinophagia</taxon>
        <taxon>Chitinophagales</taxon>
        <taxon>Chitinophagaceae</taxon>
        <taxon>Chitinophaga</taxon>
    </lineage>
</organism>
<gene>
    <name evidence="8" type="ORF">SAMN05444266_108135</name>
</gene>
<reference evidence="8 9" key="1">
    <citation type="submission" date="2016-11" db="EMBL/GenBank/DDBJ databases">
        <authorList>
            <person name="Jaros S."/>
            <person name="Januszkiewicz K."/>
            <person name="Wedrychowicz H."/>
        </authorList>
    </citation>
    <scope>NUCLEOTIDE SEQUENCE [LARGE SCALE GENOMIC DNA]</scope>
    <source>
        <strain evidence="8 9">DSM 27406</strain>
    </source>
</reference>
<keyword evidence="4" id="KW-0804">Transcription</keyword>
<dbReference type="Gene3D" id="1.10.10.10">
    <property type="entry name" value="Winged helix-like DNA-binding domain superfamily/Winged helix DNA-binding domain"/>
    <property type="match status" value="1"/>
</dbReference>
<keyword evidence="9" id="KW-1185">Reference proteome</keyword>
<dbReference type="NCBIfam" id="TIGR02959">
    <property type="entry name" value="SigZ"/>
    <property type="match status" value="1"/>
</dbReference>
<dbReference type="GO" id="GO:0003677">
    <property type="term" value="F:DNA binding"/>
    <property type="evidence" value="ECO:0007669"/>
    <property type="project" value="InterPro"/>
</dbReference>
<dbReference type="PANTHER" id="PTHR43133">
    <property type="entry name" value="RNA POLYMERASE ECF-TYPE SIGMA FACTO"/>
    <property type="match status" value="1"/>
</dbReference>
<dbReference type="InterPro" id="IPR013325">
    <property type="entry name" value="RNA_pol_sigma_r2"/>
</dbReference>
<evidence type="ECO:0000256" key="4">
    <source>
        <dbReference type="ARBA" id="ARBA00023163"/>
    </source>
</evidence>